<accession>A0ABV0LRD1</accession>
<proteinExistence type="predicted"/>
<protein>
    <submittedName>
        <fullName evidence="1">Uncharacterized protein</fullName>
    </submittedName>
</protein>
<evidence type="ECO:0000313" key="2">
    <source>
        <dbReference type="Proteomes" id="UP001440984"/>
    </source>
</evidence>
<comment type="caution">
    <text evidence="1">The sequence shown here is derived from an EMBL/GenBank/DDBJ whole genome shotgun (WGS) entry which is preliminary data.</text>
</comment>
<sequence length="337" mass="37511">MTWTYDDSYEGISHLDAVFLDGNAPRLRGMLRSLAELKYTGDTWPPRYVDVGKIEITEMNDGELRSGLTPGEADFYDEYPILQGSARSDPRPDLTPEDFFYHADILSGQDIGTVPEHANEIRESLKVVSGGWVGSALDRIEAARLGQSHPLWVQLVENFAKDGGYVWQFWKDDAGKAAMEQFAKLHLWHGDRDPGDLYRGQGLGRMAHCLVGYAAVIHGARLDIDNLMGACVRNVHAWDNQTQHLSDIGWMLLSGITNVIAGVQLEKAVAAVMTINDIGQEMKHQKELQAGGCYDILENYLHEADDVLKKAVAGVEALVDEVRAIRHEFVNAPVPKW</sequence>
<evidence type="ECO:0000313" key="1">
    <source>
        <dbReference type="EMBL" id="MEQ0564857.1"/>
    </source>
</evidence>
<name>A0ABV0LRD1_9PSEU</name>
<organism evidence="1 2">
    <name type="scientific">Amycolatopsis melonis</name>
    <dbReference type="NCBI Taxonomy" id="3156488"/>
    <lineage>
        <taxon>Bacteria</taxon>
        <taxon>Bacillati</taxon>
        <taxon>Actinomycetota</taxon>
        <taxon>Actinomycetes</taxon>
        <taxon>Pseudonocardiales</taxon>
        <taxon>Pseudonocardiaceae</taxon>
        <taxon>Amycolatopsis</taxon>
    </lineage>
</organism>
<gene>
    <name evidence="1" type="ORF">ABJI51_37755</name>
</gene>
<dbReference type="RefSeq" id="WP_348955946.1">
    <property type="nucleotide sequence ID" value="NZ_JBDZYD010000017.1"/>
</dbReference>
<keyword evidence="2" id="KW-1185">Reference proteome</keyword>
<dbReference type="EMBL" id="JBDZYD010000017">
    <property type="protein sequence ID" value="MEQ0564857.1"/>
    <property type="molecule type" value="Genomic_DNA"/>
</dbReference>
<dbReference type="Proteomes" id="UP001440984">
    <property type="component" value="Unassembled WGS sequence"/>
</dbReference>
<reference evidence="1 2" key="1">
    <citation type="submission" date="2024-05" db="EMBL/GenBank/DDBJ databases">
        <authorList>
            <person name="Zhao H."/>
            <person name="Xu Y."/>
            <person name="Lin S."/>
            <person name="Spain J.C."/>
            <person name="Zhou N.-Y."/>
        </authorList>
    </citation>
    <scope>NUCLEOTIDE SEQUENCE [LARGE SCALE GENOMIC DNA]</scope>
    <source>
        <strain evidence="1 2">NEAU-NG30</strain>
    </source>
</reference>